<keyword evidence="2" id="KW-1185">Reference proteome</keyword>
<dbReference type="Proteomes" id="UP001239111">
    <property type="component" value="Chromosome 2"/>
</dbReference>
<dbReference type="EMBL" id="CM056742">
    <property type="protein sequence ID" value="KAJ8679218.1"/>
    <property type="molecule type" value="Genomic_DNA"/>
</dbReference>
<evidence type="ECO:0000313" key="2">
    <source>
        <dbReference type="Proteomes" id="UP001239111"/>
    </source>
</evidence>
<proteinExistence type="predicted"/>
<accession>A0ACC2P7X3</accession>
<protein>
    <submittedName>
        <fullName evidence="1">Uncharacterized protein</fullName>
    </submittedName>
</protein>
<evidence type="ECO:0000313" key="1">
    <source>
        <dbReference type="EMBL" id="KAJ8679218.1"/>
    </source>
</evidence>
<organism evidence="1 2">
    <name type="scientific">Eretmocerus hayati</name>
    <dbReference type="NCBI Taxonomy" id="131215"/>
    <lineage>
        <taxon>Eukaryota</taxon>
        <taxon>Metazoa</taxon>
        <taxon>Ecdysozoa</taxon>
        <taxon>Arthropoda</taxon>
        <taxon>Hexapoda</taxon>
        <taxon>Insecta</taxon>
        <taxon>Pterygota</taxon>
        <taxon>Neoptera</taxon>
        <taxon>Endopterygota</taxon>
        <taxon>Hymenoptera</taxon>
        <taxon>Apocrita</taxon>
        <taxon>Proctotrupomorpha</taxon>
        <taxon>Chalcidoidea</taxon>
        <taxon>Aphelinidae</taxon>
        <taxon>Aphelininae</taxon>
        <taxon>Eretmocerus</taxon>
    </lineage>
</organism>
<reference evidence="1" key="1">
    <citation type="submission" date="2023-04" db="EMBL/GenBank/DDBJ databases">
        <title>A chromosome-level genome assembly of the parasitoid wasp Eretmocerus hayati.</title>
        <authorList>
            <person name="Zhong Y."/>
            <person name="Liu S."/>
            <person name="Liu Y."/>
        </authorList>
    </citation>
    <scope>NUCLEOTIDE SEQUENCE</scope>
    <source>
        <strain evidence="1">ZJU_SS_LIU_2023</strain>
    </source>
</reference>
<comment type="caution">
    <text evidence="1">The sequence shown here is derived from an EMBL/GenBank/DDBJ whole genome shotgun (WGS) entry which is preliminary data.</text>
</comment>
<name>A0ACC2P7X3_9HYME</name>
<sequence>MGEPVLYEYDKPKEDGINEKQARRTTTGPMFGICGHGVKRTPESADPAKTVPLPVFTAEPDKKERGKLINEWSRRNLIENIDQRLTLNNFIKYFTNPPRWVKSICLCYPKLDALDLMEALRENPWMRIMMDVFDCIDEFPNAASVVEKEVTTSLNAPGRLRETNLNSSLDEAIKTMKTRVRCVVERIDYHYLEREELRNLQRDERDFARAERPAGVVNTVVRYVYFVK</sequence>
<gene>
    <name evidence="1" type="ORF">QAD02_015005</name>
</gene>